<reference evidence="9" key="1">
    <citation type="submission" date="2021-04" db="EMBL/GenBank/DDBJ databases">
        <title>Draft Genome Sequence of Pandoravirus japonicus, Isolated from the Sabaishi River of Niigata, Japan.</title>
        <authorList>
            <person name="Hosokawa N."/>
            <person name="Takahashi H."/>
            <person name="Aoki K."/>
            <person name="Takemura M."/>
        </authorList>
    </citation>
    <scope>NUCLEOTIDE SEQUENCE</scope>
</reference>
<comment type="similarity">
    <text evidence="6">Belongs to the DyP-type peroxidase family.</text>
</comment>
<dbReference type="GO" id="GO:0046872">
    <property type="term" value="F:metal ion binding"/>
    <property type="evidence" value="ECO:0007669"/>
    <property type="project" value="UniProtKB-KW"/>
</dbReference>
<feature type="domain" description="Dyp-type peroxidase C-terminal" evidence="8">
    <location>
        <begin position="253"/>
        <end position="418"/>
    </location>
</feature>
<sequence length="431" mass="45219">MHAAALPHQSRRAIRPLPLSAWSSPRAPFAASFFQDKKANPFSVCLSACTPGDPLAAQSTSLFSFLVFLCVPSRPMPPRHRAIPLCAAVLATFIVSTACQAHPQGTVLSGLDRNAVGTTVHLTPAAWNDPVVSAHVRTVVGSFPTLVAAVAAMSQSGGGDGGLVAGIGLSPVLWARWGTFLPAPVGILAFPGYEGIGGWPRMPATGGDLFVHAKAARRDVLYALIDLFVKRLGDDAVSGVATVDAWTNTLDGQNRDLTGFVDGTVNAPSDQRAAAGLISAALDPAHVNGSYAIAQVWRHDLAAFRGLNQSMQEAVFGRTKAESAPLPHQAPSSHVARVRQSALGYFIVRQAMPWGDPAGEAGLLFVAYAGDARRFDAMCRSMVGSGPGMAGAPHAVPDAIMRFSTPTTGNYWYFPSVEVLAQLAKRGALLP</sequence>
<protein>
    <submittedName>
        <fullName evidence="9">Dyptype peroxidase protein</fullName>
    </submittedName>
</protein>
<dbReference type="EMBL" id="LC625835">
    <property type="protein sequence ID" value="BCU04001.1"/>
    <property type="molecule type" value="Genomic_DNA"/>
</dbReference>
<evidence type="ECO:0000259" key="8">
    <source>
        <dbReference type="Pfam" id="PF20628"/>
    </source>
</evidence>
<evidence type="ECO:0000259" key="7">
    <source>
        <dbReference type="Pfam" id="PF04261"/>
    </source>
</evidence>
<dbReference type="Pfam" id="PF04261">
    <property type="entry name" value="Dyp_perox_N"/>
    <property type="match status" value="1"/>
</dbReference>
<accession>A0A811BU36</accession>
<dbReference type="GO" id="GO:0004601">
    <property type="term" value="F:peroxidase activity"/>
    <property type="evidence" value="ECO:0007669"/>
    <property type="project" value="UniProtKB-KW"/>
</dbReference>
<evidence type="ECO:0000313" key="9">
    <source>
        <dbReference type="EMBL" id="BCU04001.1"/>
    </source>
</evidence>
<keyword evidence="4" id="KW-0560">Oxidoreductase</keyword>
<dbReference type="PANTHER" id="PTHR30521:SF0">
    <property type="entry name" value="DYP-TYPE PEROXIDASE FAMILY PROTEIN"/>
    <property type="match status" value="1"/>
</dbReference>
<feature type="domain" description="Dyp-type peroxidase N-terminal" evidence="7">
    <location>
        <begin position="159"/>
        <end position="236"/>
    </location>
</feature>
<evidence type="ECO:0000256" key="3">
    <source>
        <dbReference type="ARBA" id="ARBA00022723"/>
    </source>
</evidence>
<dbReference type="InterPro" id="IPR048327">
    <property type="entry name" value="Dyp_perox_N"/>
</dbReference>
<dbReference type="InterPro" id="IPR048328">
    <property type="entry name" value="Dyp_perox_C"/>
</dbReference>
<comment type="cofactor">
    <cofactor evidence="1">
        <name>heme b</name>
        <dbReference type="ChEBI" id="CHEBI:60344"/>
    </cofactor>
</comment>
<evidence type="ECO:0000313" key="10">
    <source>
        <dbReference type="Proteomes" id="UP001253637"/>
    </source>
</evidence>
<name>A0A811BU36_9VIRU</name>
<dbReference type="PANTHER" id="PTHR30521">
    <property type="entry name" value="DEFERROCHELATASE/PEROXIDASE"/>
    <property type="match status" value="1"/>
</dbReference>
<keyword evidence="3" id="KW-0479">Metal-binding</keyword>
<evidence type="ECO:0000256" key="6">
    <source>
        <dbReference type="ARBA" id="ARBA00025737"/>
    </source>
</evidence>
<dbReference type="InterPro" id="IPR006314">
    <property type="entry name" value="Dyp_peroxidase"/>
</dbReference>
<dbReference type="Pfam" id="PF20628">
    <property type="entry name" value="Dyp_perox_C"/>
    <property type="match status" value="1"/>
</dbReference>
<evidence type="ECO:0000256" key="1">
    <source>
        <dbReference type="ARBA" id="ARBA00001970"/>
    </source>
</evidence>
<evidence type="ECO:0000256" key="5">
    <source>
        <dbReference type="ARBA" id="ARBA00023004"/>
    </source>
</evidence>
<keyword evidence="2 9" id="KW-0575">Peroxidase</keyword>
<dbReference type="InterPro" id="IPR011008">
    <property type="entry name" value="Dimeric_a/b-barrel"/>
</dbReference>
<dbReference type="SUPFAM" id="SSF54909">
    <property type="entry name" value="Dimeric alpha+beta barrel"/>
    <property type="match status" value="1"/>
</dbReference>
<evidence type="ECO:0000256" key="4">
    <source>
        <dbReference type="ARBA" id="ARBA00023002"/>
    </source>
</evidence>
<evidence type="ECO:0000256" key="2">
    <source>
        <dbReference type="ARBA" id="ARBA00022559"/>
    </source>
</evidence>
<dbReference type="PROSITE" id="PS51404">
    <property type="entry name" value="DYP_PEROXIDASE"/>
    <property type="match status" value="1"/>
</dbReference>
<dbReference type="GO" id="GO:0020037">
    <property type="term" value="F:heme binding"/>
    <property type="evidence" value="ECO:0007669"/>
    <property type="project" value="InterPro"/>
</dbReference>
<dbReference type="Proteomes" id="UP001253637">
    <property type="component" value="Segment"/>
</dbReference>
<keyword evidence="5" id="KW-0408">Iron</keyword>
<proteinExistence type="inferred from homology"/>
<organism evidence="9 10">
    <name type="scientific">Pandoravirus japonicus</name>
    <dbReference type="NCBI Taxonomy" id="2823154"/>
    <lineage>
        <taxon>Viruses</taxon>
        <taxon>Pandoravirus</taxon>
    </lineage>
</organism>
<dbReference type="NCBIfam" id="TIGR01413">
    <property type="entry name" value="Dyp_perox_fam"/>
    <property type="match status" value="1"/>
</dbReference>